<dbReference type="EMBL" id="FXBM01000004">
    <property type="protein sequence ID" value="SMH51031.1"/>
    <property type="molecule type" value="Genomic_DNA"/>
</dbReference>
<evidence type="ECO:0000313" key="1">
    <source>
        <dbReference type="EMBL" id="SMH51031.1"/>
    </source>
</evidence>
<sequence>MAAVPSTFRSREPYICRGCGTEIMTPASYRKCPVCGIKYN</sequence>
<dbReference type="AlphaFoldDB" id="A0A1X7PI43"/>
<organism evidence="1 2">
    <name type="scientific">Rathayibacter oskolensis</name>
    <dbReference type="NCBI Taxonomy" id="1891671"/>
    <lineage>
        <taxon>Bacteria</taxon>
        <taxon>Bacillati</taxon>
        <taxon>Actinomycetota</taxon>
        <taxon>Actinomycetes</taxon>
        <taxon>Micrococcales</taxon>
        <taxon>Microbacteriaceae</taxon>
        <taxon>Rathayibacter</taxon>
    </lineage>
</organism>
<proteinExistence type="predicted"/>
<dbReference type="RefSeq" id="WP_280158831.1">
    <property type="nucleotide sequence ID" value="NZ_FXBM01000004.1"/>
</dbReference>
<dbReference type="STRING" id="1891671.SAMN06295885_3675"/>
<dbReference type="Proteomes" id="UP000193711">
    <property type="component" value="Unassembled WGS sequence"/>
</dbReference>
<reference evidence="2" key="1">
    <citation type="submission" date="2017-04" db="EMBL/GenBank/DDBJ databases">
        <authorList>
            <person name="Varghese N."/>
            <person name="Submissions S."/>
        </authorList>
    </citation>
    <scope>NUCLEOTIDE SEQUENCE [LARGE SCALE GENOMIC DNA]</scope>
    <source>
        <strain evidence="2">VKM Ac-2121</strain>
    </source>
</reference>
<name>A0A1X7PI43_9MICO</name>
<evidence type="ECO:0000313" key="2">
    <source>
        <dbReference type="Proteomes" id="UP000193711"/>
    </source>
</evidence>
<gene>
    <name evidence="1" type="ORF">SAMN06295885_3675</name>
</gene>
<protein>
    <submittedName>
        <fullName evidence="1">Uncharacterized protein</fullName>
    </submittedName>
</protein>
<keyword evidence="2" id="KW-1185">Reference proteome</keyword>
<accession>A0A1X7PI43</accession>